<dbReference type="AlphaFoldDB" id="A0A0D1YY87"/>
<dbReference type="InParanoid" id="A0A0D1YY87"/>
<feature type="domain" description="C2H2-type" evidence="11">
    <location>
        <begin position="140"/>
        <end position="170"/>
    </location>
</feature>
<feature type="compositionally biased region" description="Basic and acidic residues" evidence="10">
    <location>
        <begin position="575"/>
        <end position="584"/>
    </location>
</feature>
<dbReference type="FunFam" id="3.30.160.60:FF:000606">
    <property type="entry name" value="C2H2 transcription factor, putative"/>
    <property type="match status" value="1"/>
</dbReference>
<dbReference type="OrthoDB" id="624345at2759"/>
<feature type="region of interest" description="Disordered" evidence="10">
    <location>
        <begin position="451"/>
        <end position="522"/>
    </location>
</feature>
<feature type="region of interest" description="Disordered" evidence="10">
    <location>
        <begin position="1"/>
        <end position="140"/>
    </location>
</feature>
<dbReference type="InterPro" id="IPR036236">
    <property type="entry name" value="Znf_C2H2_sf"/>
</dbReference>
<dbReference type="STRING" id="253628.A0A0D1YY87"/>
<dbReference type="GO" id="GO:0005634">
    <property type="term" value="C:nucleus"/>
    <property type="evidence" value="ECO:0007669"/>
    <property type="project" value="UniProtKB-SubCell"/>
</dbReference>
<feature type="compositionally biased region" description="Low complexity" evidence="10">
    <location>
        <begin position="66"/>
        <end position="78"/>
    </location>
</feature>
<evidence type="ECO:0000256" key="3">
    <source>
        <dbReference type="ARBA" id="ARBA00022737"/>
    </source>
</evidence>
<organism evidence="12 13">
    <name type="scientific">Verruconis gallopava</name>
    <dbReference type="NCBI Taxonomy" id="253628"/>
    <lineage>
        <taxon>Eukaryota</taxon>
        <taxon>Fungi</taxon>
        <taxon>Dikarya</taxon>
        <taxon>Ascomycota</taxon>
        <taxon>Pezizomycotina</taxon>
        <taxon>Dothideomycetes</taxon>
        <taxon>Pleosporomycetidae</taxon>
        <taxon>Venturiales</taxon>
        <taxon>Sympoventuriaceae</taxon>
        <taxon>Verruconis</taxon>
    </lineage>
</organism>
<dbReference type="VEuPathDB" id="FungiDB:PV09_03526"/>
<dbReference type="PANTHER" id="PTHR23235">
    <property type="entry name" value="KRUEPPEL-LIKE TRANSCRIPTION FACTOR"/>
    <property type="match status" value="1"/>
</dbReference>
<feature type="compositionally biased region" description="Low complexity" evidence="10">
    <location>
        <begin position="21"/>
        <end position="37"/>
    </location>
</feature>
<feature type="compositionally biased region" description="Basic and acidic residues" evidence="10">
    <location>
        <begin position="103"/>
        <end position="118"/>
    </location>
</feature>
<dbReference type="GeneID" id="27311499"/>
<dbReference type="Gene3D" id="3.30.160.60">
    <property type="entry name" value="Classic Zinc Finger"/>
    <property type="match status" value="2"/>
</dbReference>
<feature type="compositionally biased region" description="Basic and acidic residues" evidence="10">
    <location>
        <begin position="79"/>
        <end position="96"/>
    </location>
</feature>
<feature type="compositionally biased region" description="Polar residues" evidence="10">
    <location>
        <begin position="287"/>
        <end position="298"/>
    </location>
</feature>
<dbReference type="PANTHER" id="PTHR23235:SF127">
    <property type="entry name" value="TRANSCRIPTION FACTOR, PUTATIVE (AFU_ORTHOLOGUE AFUA_3G09820)-RELATED"/>
    <property type="match status" value="1"/>
</dbReference>
<keyword evidence="13" id="KW-1185">Reference proteome</keyword>
<protein>
    <recommendedName>
        <fullName evidence="11">C2H2-type domain-containing protein</fullName>
    </recommendedName>
</protein>
<feature type="compositionally biased region" description="Low complexity" evidence="10">
    <location>
        <begin position="309"/>
        <end position="328"/>
    </location>
</feature>
<feature type="region of interest" description="Disordered" evidence="10">
    <location>
        <begin position="534"/>
        <end position="637"/>
    </location>
</feature>
<dbReference type="Proteomes" id="UP000053259">
    <property type="component" value="Unassembled WGS sequence"/>
</dbReference>
<dbReference type="GO" id="GO:0008270">
    <property type="term" value="F:zinc ion binding"/>
    <property type="evidence" value="ECO:0007669"/>
    <property type="project" value="UniProtKB-KW"/>
</dbReference>
<dbReference type="SUPFAM" id="SSF57667">
    <property type="entry name" value="beta-beta-alpha zinc fingers"/>
    <property type="match status" value="1"/>
</dbReference>
<evidence type="ECO:0000256" key="7">
    <source>
        <dbReference type="ARBA" id="ARBA00023163"/>
    </source>
</evidence>
<feature type="compositionally biased region" description="Low complexity" evidence="10">
    <location>
        <begin position="372"/>
        <end position="396"/>
    </location>
</feature>
<keyword evidence="4 9" id="KW-0863">Zinc-finger</keyword>
<keyword evidence="7" id="KW-0804">Transcription</keyword>
<evidence type="ECO:0000256" key="1">
    <source>
        <dbReference type="ARBA" id="ARBA00004123"/>
    </source>
</evidence>
<dbReference type="PROSITE" id="PS50157">
    <property type="entry name" value="ZINC_FINGER_C2H2_2"/>
    <property type="match status" value="2"/>
</dbReference>
<dbReference type="InterPro" id="IPR013087">
    <property type="entry name" value="Znf_C2H2_type"/>
</dbReference>
<evidence type="ECO:0000256" key="10">
    <source>
        <dbReference type="SAM" id="MobiDB-lite"/>
    </source>
</evidence>
<dbReference type="GO" id="GO:0000981">
    <property type="term" value="F:DNA-binding transcription factor activity, RNA polymerase II-specific"/>
    <property type="evidence" value="ECO:0007669"/>
    <property type="project" value="TreeGrafter"/>
</dbReference>
<feature type="domain" description="C2H2-type" evidence="11">
    <location>
        <begin position="171"/>
        <end position="198"/>
    </location>
</feature>
<proteinExistence type="predicted"/>
<feature type="compositionally biased region" description="Polar residues" evidence="10">
    <location>
        <begin position="500"/>
        <end position="510"/>
    </location>
</feature>
<feature type="compositionally biased region" description="Polar residues" evidence="10">
    <location>
        <begin position="329"/>
        <end position="350"/>
    </location>
</feature>
<evidence type="ECO:0000256" key="9">
    <source>
        <dbReference type="PROSITE-ProRule" id="PRU00042"/>
    </source>
</evidence>
<dbReference type="EMBL" id="KN847537">
    <property type="protein sequence ID" value="KIW05662.1"/>
    <property type="molecule type" value="Genomic_DNA"/>
</dbReference>
<keyword evidence="8" id="KW-0539">Nucleus</keyword>
<feature type="compositionally biased region" description="Polar residues" evidence="10">
    <location>
        <begin position="601"/>
        <end position="633"/>
    </location>
</feature>
<comment type="subcellular location">
    <subcellularLocation>
        <location evidence="1">Nucleus</location>
    </subcellularLocation>
</comment>
<dbReference type="HOGENOM" id="CLU_008830_0_0_1"/>
<dbReference type="GO" id="GO:0000978">
    <property type="term" value="F:RNA polymerase II cis-regulatory region sequence-specific DNA binding"/>
    <property type="evidence" value="ECO:0007669"/>
    <property type="project" value="TreeGrafter"/>
</dbReference>
<accession>A0A0D1YY87</accession>
<feature type="compositionally biased region" description="Polar residues" evidence="10">
    <location>
        <begin position="1"/>
        <end position="14"/>
    </location>
</feature>
<evidence type="ECO:0000256" key="6">
    <source>
        <dbReference type="ARBA" id="ARBA00023015"/>
    </source>
</evidence>
<sequence>MTDFQAVNATSVSMDQKPRPEASTPTTPRPSSTGFSSAKSQDVPGEVVDMEDAKTPTRESFAGMVSQKPLPSSPLQSHSRADSKMDAPAAQKREGSSRATQSTDEHQDTEMADAKDGAEASGDESNSDERPSKKKKGQRFFCTDFPPCNLSFTRSEHLARHIRKHTGERPFQCHCSRRFSRLDNLRQHAQTVHVNEDIPGDSLAATGTRFQRQIRTDRVRPAGARSRASTLGSGGGHSRGHSRNLSSSSITSVASTVSSMGGEDVMRRSTPVVTGERTHRSRLSLDTFGSTVTGSPAQQHFFPPPSAPGAPGTQSPSGYSTPTSTTFSQGTGSPRFSSGFHSPASTSIPRSVTFEPRTPGRRLSVPSAAAFTPPSNSSYTSPYHSSVHSASGNSSVFASPGSSGFGHSRAESASSIDVDLKRRTWHPNVNTGLVPRPGASGLQQYQAPEQPRPLFASDKPSTGPPTLTLPGIESFDHAPPLPNMPRRVLSPMQIDPPQPQSLSSAVSQSHVEPRDNRLSWDSTLQRGLSSIELERASQQAERGQASFGPVATHAPDPPRPSTSHVTFQEPPRTSLDSHRNRLSDDGGLPSRKRMAWYNGPVQHQGQSPYAPSSGPRTSPDESGSSDGVPTPGNSALHEANPAIVHSNGYVEQRPLNHPVHELPVKMHGPPPHYTPSFASNSIPQYTPYQHLPHQAQNATYALHQAQQAPGQTYQRPATSGNDMQRLEALVAVATQENRVVSGR</sequence>
<feature type="region of interest" description="Disordered" evidence="10">
    <location>
        <begin position="203"/>
        <end position="410"/>
    </location>
</feature>
<gene>
    <name evidence="12" type="ORF">PV09_03526</name>
</gene>
<evidence type="ECO:0000256" key="5">
    <source>
        <dbReference type="ARBA" id="ARBA00022833"/>
    </source>
</evidence>
<evidence type="ECO:0000256" key="2">
    <source>
        <dbReference type="ARBA" id="ARBA00022723"/>
    </source>
</evidence>
<evidence type="ECO:0000313" key="12">
    <source>
        <dbReference type="EMBL" id="KIW05662.1"/>
    </source>
</evidence>
<evidence type="ECO:0000256" key="4">
    <source>
        <dbReference type="ARBA" id="ARBA00022771"/>
    </source>
</evidence>
<keyword evidence="5" id="KW-0862">Zinc</keyword>
<evidence type="ECO:0000256" key="8">
    <source>
        <dbReference type="ARBA" id="ARBA00023242"/>
    </source>
</evidence>
<dbReference type="RefSeq" id="XP_016215531.1">
    <property type="nucleotide sequence ID" value="XM_016356738.1"/>
</dbReference>
<evidence type="ECO:0000313" key="13">
    <source>
        <dbReference type="Proteomes" id="UP000053259"/>
    </source>
</evidence>
<reference evidence="12 13" key="1">
    <citation type="submission" date="2015-01" db="EMBL/GenBank/DDBJ databases">
        <title>The Genome Sequence of Ochroconis gallopava CBS43764.</title>
        <authorList>
            <consortium name="The Broad Institute Genomics Platform"/>
            <person name="Cuomo C."/>
            <person name="de Hoog S."/>
            <person name="Gorbushina A."/>
            <person name="Stielow B."/>
            <person name="Teixiera M."/>
            <person name="Abouelleil A."/>
            <person name="Chapman S.B."/>
            <person name="Priest M."/>
            <person name="Young S.K."/>
            <person name="Wortman J."/>
            <person name="Nusbaum C."/>
            <person name="Birren B."/>
        </authorList>
    </citation>
    <scope>NUCLEOTIDE SEQUENCE [LARGE SCALE GENOMIC DNA]</scope>
    <source>
        <strain evidence="12 13">CBS 43764</strain>
    </source>
</reference>
<keyword evidence="6" id="KW-0805">Transcription regulation</keyword>
<name>A0A0D1YY87_9PEZI</name>
<keyword evidence="2" id="KW-0479">Metal-binding</keyword>
<evidence type="ECO:0000259" key="11">
    <source>
        <dbReference type="PROSITE" id="PS50157"/>
    </source>
</evidence>
<keyword evidence="3" id="KW-0677">Repeat</keyword>
<feature type="compositionally biased region" description="Low complexity" evidence="10">
    <location>
        <begin position="243"/>
        <end position="259"/>
    </location>
</feature>
<dbReference type="GO" id="GO:0051701">
    <property type="term" value="P:biological process involved in interaction with host"/>
    <property type="evidence" value="ECO:0007669"/>
    <property type="project" value="UniProtKB-ARBA"/>
</dbReference>
<dbReference type="FunFam" id="3.30.160.60:FF:000758">
    <property type="entry name" value="C2H2 transcription factor, putative"/>
    <property type="match status" value="1"/>
</dbReference>